<feature type="transmembrane region" description="Helical" evidence="1">
    <location>
        <begin position="37"/>
        <end position="55"/>
    </location>
</feature>
<accession>A0A8G2FBB6</accession>
<name>A0A8G2FBB6_9BACT</name>
<keyword evidence="1" id="KW-1133">Transmembrane helix</keyword>
<evidence type="ECO:0000313" key="3">
    <source>
        <dbReference type="Proteomes" id="UP000236725"/>
    </source>
</evidence>
<evidence type="ECO:0008006" key="4">
    <source>
        <dbReference type="Google" id="ProtNLM"/>
    </source>
</evidence>
<sequence length="73" mass="7792">MSKNKSGKGRIYLYVLITIAGCVLACSSIITNDYLKLVIVMGTLCVGLYGIMRGLSNSGNTEEATAINEETSK</sequence>
<reference evidence="2 3" key="1">
    <citation type="submission" date="2016-10" db="EMBL/GenBank/DDBJ databases">
        <authorList>
            <person name="Varghese N."/>
            <person name="Submissions S."/>
        </authorList>
    </citation>
    <scope>NUCLEOTIDE SEQUENCE [LARGE SCALE GENOMIC DNA]</scope>
    <source>
        <strain evidence="2 3">DSM 29073</strain>
    </source>
</reference>
<protein>
    <recommendedName>
        <fullName evidence="4">Lipoprotein</fullName>
    </recommendedName>
</protein>
<proteinExistence type="predicted"/>
<dbReference type="AlphaFoldDB" id="A0A8G2FBB6"/>
<dbReference type="EMBL" id="FNVS01000012">
    <property type="protein sequence ID" value="SEG02210.1"/>
    <property type="molecule type" value="Genomic_DNA"/>
</dbReference>
<keyword evidence="3" id="KW-1185">Reference proteome</keyword>
<dbReference type="Proteomes" id="UP000236725">
    <property type="component" value="Unassembled WGS sequence"/>
</dbReference>
<keyword evidence="1" id="KW-0472">Membrane</keyword>
<keyword evidence="1" id="KW-0812">Transmembrane</keyword>
<gene>
    <name evidence="2" type="ORF">SAMN05444001_11271</name>
</gene>
<evidence type="ECO:0000313" key="2">
    <source>
        <dbReference type="EMBL" id="SEG02210.1"/>
    </source>
</evidence>
<feature type="transmembrane region" description="Helical" evidence="1">
    <location>
        <begin position="12"/>
        <end position="31"/>
    </location>
</feature>
<comment type="caution">
    <text evidence="2">The sequence shown here is derived from an EMBL/GenBank/DDBJ whole genome shotgun (WGS) entry which is preliminary data.</text>
</comment>
<organism evidence="2 3">
    <name type="scientific">Parabacteroides chinchillae</name>
    <dbReference type="NCBI Taxonomy" id="871327"/>
    <lineage>
        <taxon>Bacteria</taxon>
        <taxon>Pseudomonadati</taxon>
        <taxon>Bacteroidota</taxon>
        <taxon>Bacteroidia</taxon>
        <taxon>Bacteroidales</taxon>
        <taxon>Tannerellaceae</taxon>
        <taxon>Parabacteroides</taxon>
    </lineage>
</organism>
<evidence type="ECO:0000256" key="1">
    <source>
        <dbReference type="SAM" id="Phobius"/>
    </source>
</evidence>
<dbReference type="PROSITE" id="PS51257">
    <property type="entry name" value="PROKAR_LIPOPROTEIN"/>
    <property type="match status" value="1"/>
</dbReference>